<comment type="caution">
    <text evidence="4">The sequence shown here is derived from an EMBL/GenBank/DDBJ whole genome shotgun (WGS) entry which is preliminary data.</text>
</comment>
<feature type="domain" description="Sulfotransferase" evidence="3">
    <location>
        <begin position="5"/>
        <end position="266"/>
    </location>
</feature>
<protein>
    <submittedName>
        <fullName evidence="4">Sulfotransferase domain-containing protein</fullName>
    </submittedName>
</protein>
<dbReference type="PANTHER" id="PTHR11783">
    <property type="entry name" value="SULFOTRANSFERASE SULT"/>
    <property type="match status" value="1"/>
</dbReference>
<evidence type="ECO:0000259" key="3">
    <source>
        <dbReference type="Pfam" id="PF00685"/>
    </source>
</evidence>
<evidence type="ECO:0000313" key="4">
    <source>
        <dbReference type="EMBL" id="MCQ8130570.1"/>
    </source>
</evidence>
<dbReference type="Proteomes" id="UP001524586">
    <property type="component" value="Unassembled WGS sequence"/>
</dbReference>
<evidence type="ECO:0000256" key="1">
    <source>
        <dbReference type="ARBA" id="ARBA00005771"/>
    </source>
</evidence>
<dbReference type="Gene3D" id="3.40.50.300">
    <property type="entry name" value="P-loop containing nucleotide triphosphate hydrolases"/>
    <property type="match status" value="1"/>
</dbReference>
<evidence type="ECO:0000256" key="2">
    <source>
        <dbReference type="ARBA" id="ARBA00022679"/>
    </source>
</evidence>
<organism evidence="4 5">
    <name type="scientific">Methylomonas rivi</name>
    <dbReference type="NCBI Taxonomy" id="2952226"/>
    <lineage>
        <taxon>Bacteria</taxon>
        <taxon>Pseudomonadati</taxon>
        <taxon>Pseudomonadota</taxon>
        <taxon>Gammaproteobacteria</taxon>
        <taxon>Methylococcales</taxon>
        <taxon>Methylococcaceae</taxon>
        <taxon>Methylomonas</taxon>
    </lineage>
</organism>
<dbReference type="InterPro" id="IPR027417">
    <property type="entry name" value="P-loop_NTPase"/>
</dbReference>
<reference evidence="4 5" key="1">
    <citation type="submission" date="2022-07" db="EMBL/GenBank/DDBJ databases">
        <title>Methylomonas rivi sp. nov., Methylomonas rosea sp. nov., Methylomonas aureus sp. nov. and Methylomonas subterranea sp. nov., four novel methanotrophs isolated from a freshwater creek and the deep terrestrial subsurface.</title>
        <authorList>
            <person name="Abin C."/>
            <person name="Sankaranarayanan K."/>
            <person name="Garner C."/>
            <person name="Sindelar R."/>
            <person name="Kotary K."/>
            <person name="Garner R."/>
            <person name="Barclay S."/>
            <person name="Lawson P."/>
            <person name="Krumholz L."/>
        </authorList>
    </citation>
    <scope>NUCLEOTIDE SEQUENCE [LARGE SCALE GENOMIC DNA]</scope>
    <source>
        <strain evidence="4 5">WSC-6</strain>
    </source>
</reference>
<dbReference type="EMBL" id="JANIBK010000180">
    <property type="protein sequence ID" value="MCQ8130570.1"/>
    <property type="molecule type" value="Genomic_DNA"/>
</dbReference>
<dbReference type="SUPFAM" id="SSF52540">
    <property type="entry name" value="P-loop containing nucleoside triphosphate hydrolases"/>
    <property type="match status" value="1"/>
</dbReference>
<name>A0ABT1U9S0_9GAMM</name>
<sequence length="277" mass="31275">MKRYFWLASYPKSGNTWLRLFLESLSHEGATPDINAMAFSGGHAAVRDEFERLLDIESNDLTDEEITRARPRMYELEAQAANAPLLRKVHDAWELTPAGEPLFPIELTLGAIYLVRDPRDVAVSLAHHMRQSLDQAIERMSNPQAMMSMSKRFIPKQLPQRLTSWSGHVESWLEAPVGRLLLKYEDMLSDPEAHFGAAVRFLGIDADRDKIAAAVEAVAFERLRSEEKARGFVETPPGVEGFFRRGIAGGWRESLTPAQVTRIETDHAAVMRSLNYL</sequence>
<dbReference type="InterPro" id="IPR000863">
    <property type="entry name" value="Sulfotransferase_dom"/>
</dbReference>
<accession>A0ABT1U9S0</accession>
<comment type="similarity">
    <text evidence="1">Belongs to the sulfotransferase 1 family.</text>
</comment>
<keyword evidence="5" id="KW-1185">Reference proteome</keyword>
<gene>
    <name evidence="4" type="ORF">NP596_19070</name>
</gene>
<keyword evidence="2" id="KW-0808">Transferase</keyword>
<proteinExistence type="inferred from homology"/>
<evidence type="ECO:0000313" key="5">
    <source>
        <dbReference type="Proteomes" id="UP001524586"/>
    </source>
</evidence>
<dbReference type="RefSeq" id="WP_256616991.1">
    <property type="nucleotide sequence ID" value="NZ_JANIBK010000180.1"/>
</dbReference>
<dbReference type="Pfam" id="PF00685">
    <property type="entry name" value="Sulfotransfer_1"/>
    <property type="match status" value="1"/>
</dbReference>